<accession>A0ABT2PTU9</accession>
<keyword evidence="3 5" id="KW-1133">Transmembrane helix</keyword>
<gene>
    <name evidence="7" type="ORF">N7603_01780</name>
</gene>
<feature type="transmembrane region" description="Helical" evidence="5">
    <location>
        <begin position="131"/>
        <end position="152"/>
    </location>
</feature>
<evidence type="ECO:0000256" key="4">
    <source>
        <dbReference type="ARBA" id="ARBA00023136"/>
    </source>
</evidence>
<evidence type="ECO:0000256" key="3">
    <source>
        <dbReference type="ARBA" id="ARBA00022989"/>
    </source>
</evidence>
<evidence type="ECO:0000313" key="7">
    <source>
        <dbReference type="EMBL" id="MCU0104383.1"/>
    </source>
</evidence>
<dbReference type="InterPro" id="IPR004837">
    <property type="entry name" value="NaCa_Exmemb"/>
</dbReference>
<feature type="transmembrane region" description="Helical" evidence="5">
    <location>
        <begin position="306"/>
        <end position="324"/>
    </location>
</feature>
<proteinExistence type="predicted"/>
<feature type="transmembrane region" description="Helical" evidence="5">
    <location>
        <begin position="252"/>
        <end position="273"/>
    </location>
</feature>
<dbReference type="InterPro" id="IPR004481">
    <property type="entry name" value="K/Na/Ca-exchanger"/>
</dbReference>
<evidence type="ECO:0000256" key="2">
    <source>
        <dbReference type="ARBA" id="ARBA00022692"/>
    </source>
</evidence>
<dbReference type="PANTHER" id="PTHR10846">
    <property type="entry name" value="SODIUM/POTASSIUM/CALCIUM EXCHANGER"/>
    <property type="match status" value="1"/>
</dbReference>
<name>A0ABT2PTU9_9MOLU</name>
<keyword evidence="2 5" id="KW-0812">Transmembrane</keyword>
<evidence type="ECO:0000256" key="5">
    <source>
        <dbReference type="SAM" id="Phobius"/>
    </source>
</evidence>
<comment type="caution">
    <text evidence="7">The sequence shown here is derived from an EMBL/GenBank/DDBJ whole genome shotgun (WGS) entry which is preliminary data.</text>
</comment>
<keyword evidence="8" id="KW-1185">Reference proteome</keyword>
<feature type="transmembrane region" description="Helical" evidence="5">
    <location>
        <begin position="279"/>
        <end position="299"/>
    </location>
</feature>
<feature type="transmembrane region" description="Helical" evidence="5">
    <location>
        <begin position="72"/>
        <end position="95"/>
    </location>
</feature>
<dbReference type="RefSeq" id="WP_262095608.1">
    <property type="nucleotide sequence ID" value="NZ_JAOEGN010000002.1"/>
</dbReference>
<feature type="transmembrane region" description="Helical" evidence="5">
    <location>
        <begin position="6"/>
        <end position="25"/>
    </location>
</feature>
<evidence type="ECO:0000256" key="1">
    <source>
        <dbReference type="ARBA" id="ARBA00004141"/>
    </source>
</evidence>
<evidence type="ECO:0000313" key="8">
    <source>
        <dbReference type="Proteomes" id="UP001209076"/>
    </source>
</evidence>
<comment type="subcellular location">
    <subcellularLocation>
        <location evidence="1">Membrane</location>
        <topology evidence="1">Multi-pass membrane protein</topology>
    </subcellularLocation>
</comment>
<feature type="domain" description="Sodium/calcium exchanger membrane region" evidence="6">
    <location>
        <begin position="186"/>
        <end position="323"/>
    </location>
</feature>
<reference evidence="8" key="1">
    <citation type="submission" date="2023-07" db="EMBL/GenBank/DDBJ databases">
        <title>Novel Mycoplasma species identified in domestic and wild animals.</title>
        <authorList>
            <person name="Volokhov D.V."/>
            <person name="Furtak V.A."/>
            <person name="Zagorodnyaya T.A."/>
        </authorList>
    </citation>
    <scope>NUCLEOTIDE SEQUENCE [LARGE SCALE GENOMIC DNA]</scope>
    <source>
        <strain evidence="8">92-19</strain>
    </source>
</reference>
<dbReference type="Gene3D" id="1.20.1420.30">
    <property type="entry name" value="NCX, central ion-binding region"/>
    <property type="match status" value="1"/>
</dbReference>
<protein>
    <submittedName>
        <fullName evidence="7">Calcium/sodium antiporter</fullName>
    </submittedName>
</protein>
<dbReference type="NCBIfam" id="TIGR00367">
    <property type="entry name" value="calcium/sodium antiporter"/>
    <property type="match status" value="1"/>
</dbReference>
<dbReference type="InterPro" id="IPR044880">
    <property type="entry name" value="NCX_ion-bd_dom_sf"/>
</dbReference>
<dbReference type="Pfam" id="PF01699">
    <property type="entry name" value="Na_Ca_ex"/>
    <property type="match status" value="2"/>
</dbReference>
<dbReference type="Proteomes" id="UP001209076">
    <property type="component" value="Unassembled WGS sequence"/>
</dbReference>
<feature type="transmembrane region" description="Helical" evidence="5">
    <location>
        <begin position="217"/>
        <end position="240"/>
    </location>
</feature>
<dbReference type="EMBL" id="JAOEGN010000002">
    <property type="protein sequence ID" value="MCU0104383.1"/>
    <property type="molecule type" value="Genomic_DNA"/>
</dbReference>
<evidence type="ECO:0000259" key="6">
    <source>
        <dbReference type="Pfam" id="PF01699"/>
    </source>
</evidence>
<feature type="transmembrane region" description="Helical" evidence="5">
    <location>
        <begin position="37"/>
        <end position="60"/>
    </location>
</feature>
<feature type="transmembrane region" description="Helical" evidence="5">
    <location>
        <begin position="183"/>
        <end position="205"/>
    </location>
</feature>
<feature type="domain" description="Sodium/calcium exchanger membrane region" evidence="6">
    <location>
        <begin position="5"/>
        <end position="152"/>
    </location>
</feature>
<organism evidence="7 8">
    <name type="scientific">Paracholeplasma vituli</name>
    <dbReference type="NCBI Taxonomy" id="69473"/>
    <lineage>
        <taxon>Bacteria</taxon>
        <taxon>Bacillati</taxon>
        <taxon>Mycoplasmatota</taxon>
        <taxon>Mollicutes</taxon>
        <taxon>Acholeplasmatales</taxon>
        <taxon>Acholeplasmataceae</taxon>
        <taxon>Paracholeplasma</taxon>
    </lineage>
</organism>
<sequence>MTLFWAFVTLLIGFVILVKGADLFVDGASSIAKFFKVSSLIIGLTVVAFGTSLPEAAVSITSALSGADDVSFGNIIGSNIFNIGLILGLAALVLPQVVHDDLIRRDFPIALLLVVILVPFFYFFAGSSNFFILRFEAAILLFIMIAFMYFILKDARSMNQINSQVEVNPLIPEVQAKYTIKQAIPITLLGMVGIVAGGIMVTNSARDIAIELGMSEWLVGLTIVSIGTSLPELVTSVVAAMKNESEISMGNIIGSNIFNIAFILGTSALINPIALNQSAIIDIYFLIGLTAVVFIFALSTKRISRIQGLFLVLSYIGYLSYIILRDQPSV</sequence>
<feature type="transmembrane region" description="Helical" evidence="5">
    <location>
        <begin position="107"/>
        <end position="125"/>
    </location>
</feature>
<dbReference type="PANTHER" id="PTHR10846:SF8">
    <property type="entry name" value="INNER MEMBRANE PROTEIN YRBG"/>
    <property type="match status" value="1"/>
</dbReference>
<keyword evidence="4 5" id="KW-0472">Membrane</keyword>